<organism evidence="5 6">
    <name type="scientific">Nonomuraea zeae</name>
    <dbReference type="NCBI Taxonomy" id="1642303"/>
    <lineage>
        <taxon>Bacteria</taxon>
        <taxon>Bacillati</taxon>
        <taxon>Actinomycetota</taxon>
        <taxon>Actinomycetes</taxon>
        <taxon>Streptosporangiales</taxon>
        <taxon>Streptosporangiaceae</taxon>
        <taxon>Nonomuraea</taxon>
    </lineage>
</organism>
<gene>
    <name evidence="5" type="ORF">ETD85_48165</name>
</gene>
<dbReference type="EMBL" id="VCKX01000259">
    <property type="protein sequence ID" value="TMR23267.1"/>
    <property type="molecule type" value="Genomic_DNA"/>
</dbReference>
<dbReference type="Pfam" id="PF00239">
    <property type="entry name" value="Resolvase"/>
    <property type="match status" value="1"/>
</dbReference>
<dbReference type="OrthoDB" id="3405463at2"/>
<dbReference type="InterPro" id="IPR036162">
    <property type="entry name" value="Resolvase-like_N_sf"/>
</dbReference>
<dbReference type="AlphaFoldDB" id="A0A5S4FRB2"/>
<evidence type="ECO:0000256" key="1">
    <source>
        <dbReference type="ARBA" id="ARBA00009913"/>
    </source>
</evidence>
<evidence type="ECO:0000259" key="3">
    <source>
        <dbReference type="Pfam" id="PF00239"/>
    </source>
</evidence>
<feature type="domain" description="Resolvase/invertase-type recombinase catalytic" evidence="3">
    <location>
        <begin position="154"/>
        <end position="193"/>
    </location>
</feature>
<dbReference type="RefSeq" id="WP_138696569.1">
    <property type="nucleotide sequence ID" value="NZ_JBHSAZ010000053.1"/>
</dbReference>
<evidence type="ECO:0000313" key="6">
    <source>
        <dbReference type="Proteomes" id="UP000306628"/>
    </source>
</evidence>
<protein>
    <submittedName>
        <fullName evidence="5">Recombinase family protein</fullName>
    </submittedName>
</protein>
<comment type="caution">
    <text evidence="5">The sequence shown here is derived from an EMBL/GenBank/DDBJ whole genome shotgun (WGS) entry which is preliminary data.</text>
</comment>
<name>A0A5S4FRB2_9ACTN</name>
<dbReference type="InterPro" id="IPR009057">
    <property type="entry name" value="Homeodomain-like_sf"/>
</dbReference>
<dbReference type="CDD" id="cd00569">
    <property type="entry name" value="HTH_Hin_like"/>
    <property type="match status" value="1"/>
</dbReference>
<dbReference type="SUPFAM" id="SSF46689">
    <property type="entry name" value="Homeodomain-like"/>
    <property type="match status" value="1"/>
</dbReference>
<reference evidence="5 6" key="1">
    <citation type="submission" date="2019-05" db="EMBL/GenBank/DDBJ databases">
        <title>Draft genome sequence of Nonomuraea zeae DSM 100528.</title>
        <authorList>
            <person name="Saricaoglu S."/>
            <person name="Isik K."/>
        </authorList>
    </citation>
    <scope>NUCLEOTIDE SEQUENCE [LARGE SCALE GENOMIC DNA]</scope>
    <source>
        <strain evidence="5 6">DSM 100528</strain>
    </source>
</reference>
<dbReference type="GO" id="GO:0003677">
    <property type="term" value="F:DNA binding"/>
    <property type="evidence" value="ECO:0007669"/>
    <property type="project" value="InterPro"/>
</dbReference>
<evidence type="ECO:0000256" key="2">
    <source>
        <dbReference type="SAM" id="MobiDB-lite"/>
    </source>
</evidence>
<dbReference type="InterPro" id="IPR006119">
    <property type="entry name" value="Resolv_N"/>
</dbReference>
<dbReference type="SUPFAM" id="SSF53041">
    <property type="entry name" value="Resolvase-like"/>
    <property type="match status" value="1"/>
</dbReference>
<evidence type="ECO:0000313" key="5">
    <source>
        <dbReference type="EMBL" id="TMR23267.1"/>
    </source>
</evidence>
<feature type="region of interest" description="Disordered" evidence="2">
    <location>
        <begin position="253"/>
        <end position="274"/>
    </location>
</feature>
<comment type="similarity">
    <text evidence="1">Belongs to the site-specific recombinase resolvase family.</text>
</comment>
<feature type="domain" description="Resolvase HTH" evidence="4">
    <location>
        <begin position="196"/>
        <end position="238"/>
    </location>
</feature>
<dbReference type="GO" id="GO:0000150">
    <property type="term" value="F:DNA strand exchange activity"/>
    <property type="evidence" value="ECO:0007669"/>
    <property type="project" value="InterPro"/>
</dbReference>
<proteinExistence type="inferred from homology"/>
<evidence type="ECO:0000259" key="4">
    <source>
        <dbReference type="Pfam" id="PF02796"/>
    </source>
</evidence>
<keyword evidence="6" id="KW-1185">Reference proteome</keyword>
<dbReference type="Pfam" id="PF02796">
    <property type="entry name" value="HTH_7"/>
    <property type="match status" value="1"/>
</dbReference>
<dbReference type="Proteomes" id="UP000306628">
    <property type="component" value="Unassembled WGS sequence"/>
</dbReference>
<dbReference type="Gene3D" id="1.10.10.60">
    <property type="entry name" value="Homeodomain-like"/>
    <property type="match status" value="1"/>
</dbReference>
<dbReference type="InterPro" id="IPR006120">
    <property type="entry name" value="Resolvase_HTH_dom"/>
</dbReference>
<accession>A0A5S4FRB2</accession>
<sequence>MNELEELLLTYSSYEYTGDVEPGELPAPLAGRVALEAMQRLWEAIAPTQGDHVVKAGTTGRLLASDGRYEFVPLCLVEFEATDVDILAAAARVLGDPHARQAVRDGLEDGQPTCPPTNWSSAPPSWPGCWTWPTPTTPRCSASAWPPPASTAPTGRHRGQMLFLVAAMAAEMERDLIQERTLEGLAAARAVGRVGGRPVVVTEDVLAMARARRERGHSVTKIARELGIERSTLYRALEGDALHGANAITAAAVDQDHDDPGAARPPLPSKSRRLRNRPLATMRVRPALRPTLTGCATCGPLPGWARTGPPTTTTCCGGGARPAPAA</sequence>